<dbReference type="Gene3D" id="1.10.472.10">
    <property type="entry name" value="Cyclin-like"/>
    <property type="match status" value="1"/>
</dbReference>
<comment type="similarity">
    <text evidence="1">Belongs to the cyclin family. Cyclin U/P subfamily.</text>
</comment>
<organism evidence="6 7">
    <name type="scientific">Durio zibethinus</name>
    <name type="common">Durian</name>
    <dbReference type="NCBI Taxonomy" id="66656"/>
    <lineage>
        <taxon>Eukaryota</taxon>
        <taxon>Viridiplantae</taxon>
        <taxon>Streptophyta</taxon>
        <taxon>Embryophyta</taxon>
        <taxon>Tracheophyta</taxon>
        <taxon>Spermatophyta</taxon>
        <taxon>Magnoliopsida</taxon>
        <taxon>eudicotyledons</taxon>
        <taxon>Gunneridae</taxon>
        <taxon>Pentapetalae</taxon>
        <taxon>rosids</taxon>
        <taxon>malvids</taxon>
        <taxon>Malvales</taxon>
        <taxon>Malvaceae</taxon>
        <taxon>Helicteroideae</taxon>
        <taxon>Durio</taxon>
    </lineage>
</organism>
<name>A0A6P5WVS8_DURZI</name>
<dbReference type="KEGG" id="dzi:111277634"/>
<keyword evidence="3 5" id="KW-0195">Cyclin</keyword>
<keyword evidence="4" id="KW-0131">Cell cycle</keyword>
<dbReference type="PANTHER" id="PTHR15615:SF124">
    <property type="entry name" value="CYCLIN-P3-1-LIKE ISOFORM X1"/>
    <property type="match status" value="1"/>
</dbReference>
<evidence type="ECO:0000256" key="1">
    <source>
        <dbReference type="ARBA" id="ARBA00007215"/>
    </source>
</evidence>
<dbReference type="GeneID" id="111277634"/>
<reference evidence="7" key="1">
    <citation type="submission" date="2025-08" db="UniProtKB">
        <authorList>
            <consortium name="RefSeq"/>
        </authorList>
    </citation>
    <scope>IDENTIFICATION</scope>
    <source>
        <tissue evidence="7">Fruit stalk</tissue>
    </source>
</reference>
<protein>
    <recommendedName>
        <fullName evidence="5">Cyclin</fullName>
    </recommendedName>
</protein>
<dbReference type="SUPFAM" id="SSF47954">
    <property type="entry name" value="Cyclin-like"/>
    <property type="match status" value="1"/>
</dbReference>
<dbReference type="InterPro" id="IPR036915">
    <property type="entry name" value="Cyclin-like_sf"/>
</dbReference>
<dbReference type="Pfam" id="PF08613">
    <property type="entry name" value="Cyclin"/>
    <property type="match status" value="1"/>
</dbReference>
<evidence type="ECO:0000256" key="2">
    <source>
        <dbReference type="ARBA" id="ARBA00022618"/>
    </source>
</evidence>
<dbReference type="PANTHER" id="PTHR15615">
    <property type="match status" value="1"/>
</dbReference>
<evidence type="ECO:0000256" key="4">
    <source>
        <dbReference type="ARBA" id="ARBA00023306"/>
    </source>
</evidence>
<accession>A0A6P5WVS8</accession>
<keyword evidence="6" id="KW-1185">Reference proteome</keyword>
<keyword evidence="2" id="KW-0132">Cell division</keyword>
<gene>
    <name evidence="7" type="primary">LOC111277634</name>
</gene>
<sequence length="230" mass="26220">MATSMGKGKAVESDPYIALGLDESGNWVPGAPRVLSLLSSVLERSIQRNEKLLQGSKRKDVVTIFHGSKPPALSIGQYIERIFKYCKCSNSCFVVAIIYIDRFLQRMDAYLTSLNVHRLLITSVMVAAKFMDDQCYNNAYYAKVGGVSTEEMNGLEMKFLFSLDFRLHVTTEVFNKYCLKMEREGDVGYQTDQKIHGYRPNKDDRKLPVMEAETTTQQNNKHCNKMMKNL</sequence>
<evidence type="ECO:0000256" key="3">
    <source>
        <dbReference type="ARBA" id="ARBA00023127"/>
    </source>
</evidence>
<evidence type="ECO:0000256" key="5">
    <source>
        <dbReference type="PIRNR" id="PIRNR027110"/>
    </source>
</evidence>
<dbReference type="GO" id="GO:0051301">
    <property type="term" value="P:cell division"/>
    <property type="evidence" value="ECO:0007669"/>
    <property type="project" value="UniProtKB-UniRule"/>
</dbReference>
<dbReference type="Proteomes" id="UP000515121">
    <property type="component" value="Unplaced"/>
</dbReference>
<dbReference type="RefSeq" id="XP_022719772.1">
    <property type="nucleotide sequence ID" value="XM_022864037.1"/>
</dbReference>
<dbReference type="GO" id="GO:0019901">
    <property type="term" value="F:protein kinase binding"/>
    <property type="evidence" value="ECO:0007669"/>
    <property type="project" value="UniProtKB-UniRule"/>
</dbReference>
<dbReference type="OrthoDB" id="337735at2759"/>
<dbReference type="AlphaFoldDB" id="A0A6P5WVS8"/>
<evidence type="ECO:0000313" key="6">
    <source>
        <dbReference type="Proteomes" id="UP000515121"/>
    </source>
</evidence>
<dbReference type="InterPro" id="IPR012389">
    <property type="entry name" value="Cyclin_P/U"/>
</dbReference>
<evidence type="ECO:0000313" key="7">
    <source>
        <dbReference type="RefSeq" id="XP_022719772.1"/>
    </source>
</evidence>
<dbReference type="PIRSF" id="PIRSF027110">
    <property type="entry name" value="PREG"/>
    <property type="match status" value="1"/>
</dbReference>
<dbReference type="InterPro" id="IPR013922">
    <property type="entry name" value="Cyclin_PHO80-like"/>
</dbReference>
<proteinExistence type="inferred from homology"/>